<dbReference type="PANTHER" id="PTHR24188">
    <property type="entry name" value="ANKYRIN REPEAT PROTEIN"/>
    <property type="match status" value="1"/>
</dbReference>
<keyword evidence="2" id="KW-0040">ANK repeat</keyword>
<dbReference type="InterPro" id="IPR002110">
    <property type="entry name" value="Ankyrin_rpt"/>
</dbReference>
<keyword evidence="4" id="KW-1185">Reference proteome</keyword>
<evidence type="ECO:0000313" key="3">
    <source>
        <dbReference type="EMBL" id="AGF84970.1"/>
    </source>
</evidence>
<evidence type="ECO:0000256" key="2">
    <source>
        <dbReference type="ARBA" id="ARBA00023043"/>
    </source>
</evidence>
<evidence type="ECO:0000313" key="4">
    <source>
        <dbReference type="Proteomes" id="UP000241071"/>
    </source>
</evidence>
<dbReference type="InterPro" id="IPR036770">
    <property type="entry name" value="Ankyrin_rpt-contain_sf"/>
</dbReference>
<dbReference type="SMART" id="SM00248">
    <property type="entry name" value="ANK"/>
    <property type="match status" value="3"/>
</dbReference>
<dbReference type="PROSITE" id="PS50297">
    <property type="entry name" value="ANK_REP_REGION"/>
    <property type="match status" value="1"/>
</dbReference>
<dbReference type="EMBL" id="KC008572">
    <property type="protein sequence ID" value="AGF84970.1"/>
    <property type="molecule type" value="Genomic_DNA"/>
</dbReference>
<evidence type="ECO:0000256" key="1">
    <source>
        <dbReference type="ARBA" id="ARBA00022737"/>
    </source>
</evidence>
<sequence length="292" mass="33507">MNFIDTQNINGRRFFTITDENNNNPYNVYKYKTGINVSSESHCSEIKYDFREEAKSGPVFFDTSKIFDKVFSHNTYKLTNKIIKGKSEIFIEKGYFPCHNFLREVFLPIDKSNVQMIYFPNTQHYTATEIVLSDPIDLSNIDTIKMLISIGACPNRHLLRFAVSSGYLNLAQYLIDDIGIDFSSLYQYHTELSIASFRGHIDIVKYLIQKNIDVNAYNYLALEASTFNGHVDIFKLLLNNGADLGNSYRTILADMCVKGHLKYINGKIESKPISDSNLRGYTEIAHIIISMY</sequence>
<dbReference type="Gene3D" id="1.25.40.20">
    <property type="entry name" value="Ankyrin repeat-containing domain"/>
    <property type="match status" value="1"/>
</dbReference>
<name>M1NLU8_9VIRU</name>
<accession>M1NLU8</accession>
<reference evidence="3 4" key="1">
    <citation type="submission" date="2012-10" db="EMBL/GenBank/DDBJ databases">
        <title>Complete genome sequence of Moumouvirus goulette.</title>
        <authorList>
            <person name="Fournous G."/>
            <person name="Bougalmi M."/>
            <person name="Colson P."/>
        </authorList>
    </citation>
    <scope>NUCLEOTIDE SEQUENCE [LARGE SCALE GENOMIC DNA]</scope>
</reference>
<protein>
    <submittedName>
        <fullName evidence="3">Repeat protein</fullName>
    </submittedName>
</protein>
<dbReference type="Pfam" id="PF12796">
    <property type="entry name" value="Ank_2"/>
    <property type="match status" value="1"/>
</dbReference>
<organism evidence="3 4">
    <name type="scientific">Moumouvirus goulette</name>
    <dbReference type="NCBI Taxonomy" id="1247379"/>
    <lineage>
        <taxon>Viruses</taxon>
        <taxon>Varidnaviria</taxon>
        <taxon>Bamfordvirae</taxon>
        <taxon>Nucleocytoviricota</taxon>
        <taxon>Megaviricetes</taxon>
        <taxon>Imitervirales</taxon>
        <taxon>Mimiviridae</taxon>
        <taxon>Megamimivirinae</taxon>
        <taxon>Moumouvirus</taxon>
        <taxon>Moumouvirus goulettemassiliense</taxon>
    </lineage>
</organism>
<gene>
    <name evidence="3" type="ORF">glt_00161</name>
</gene>
<dbReference type="Proteomes" id="UP000241071">
    <property type="component" value="Segment"/>
</dbReference>
<proteinExistence type="predicted"/>
<dbReference type="SUPFAM" id="SSF48403">
    <property type="entry name" value="Ankyrin repeat"/>
    <property type="match status" value="1"/>
</dbReference>
<dbReference type="PROSITE" id="PS50088">
    <property type="entry name" value="ANK_REPEAT"/>
    <property type="match status" value="1"/>
</dbReference>
<keyword evidence="1" id="KW-0677">Repeat</keyword>
<dbReference type="PANTHER" id="PTHR24188:SF29">
    <property type="entry name" value="GH09064P"/>
    <property type="match status" value="1"/>
</dbReference>